<evidence type="ECO:0000259" key="1">
    <source>
        <dbReference type="Pfam" id="PF18909"/>
    </source>
</evidence>
<dbReference type="EMBL" id="JAEFCT010000021">
    <property type="protein sequence ID" value="MBK1446509.1"/>
    <property type="molecule type" value="Genomic_DNA"/>
</dbReference>
<comment type="caution">
    <text evidence="2">The sequence shown here is derived from an EMBL/GenBank/DDBJ whole genome shotgun (WGS) entry which is preliminary data.</text>
</comment>
<evidence type="ECO:0000313" key="2">
    <source>
        <dbReference type="EMBL" id="MBK1446509.1"/>
    </source>
</evidence>
<accession>A0A8I1H8E1</accession>
<evidence type="ECO:0000313" key="3">
    <source>
        <dbReference type="Proteomes" id="UP000660083"/>
    </source>
</evidence>
<dbReference type="AlphaFoldDB" id="A0A8I1H8E1"/>
<name>A0A8I1H8E1_ACIPI</name>
<reference evidence="2" key="1">
    <citation type="submission" date="2020-12" db="EMBL/GenBank/DDBJ databases">
        <authorList>
            <person name="Chopjitt P."/>
        </authorList>
    </citation>
    <scope>NUCLEOTIDE SEQUENCE</scope>
    <source>
        <strain evidence="2">AP1</strain>
    </source>
</reference>
<gene>
    <name evidence="2" type="ORF">JDA50_19110</name>
</gene>
<dbReference type="Proteomes" id="UP000660083">
    <property type="component" value="Unassembled WGS sequence"/>
</dbReference>
<dbReference type="Pfam" id="PF18909">
    <property type="entry name" value="dGTP_diPhyd_N"/>
    <property type="match status" value="1"/>
</dbReference>
<sequence length="134" mass="15129">MTEGQKFDNAKPRFSLIPKGSLAPVINVLEFGARKYSEDNWRKVANAETRYFDAAHRHLNAWWDGQTADPETGESHLAHAVSCLLFILALEHEKSLSRPICGTCGFAPCECKQTLANTDTYRPLRNSYSVEWGR</sequence>
<organism evidence="2 3">
    <name type="scientific">Acinetobacter pittii</name>
    <name type="common">Acinetobacter genomosp. 3</name>
    <dbReference type="NCBI Taxonomy" id="48296"/>
    <lineage>
        <taxon>Bacteria</taxon>
        <taxon>Pseudomonadati</taxon>
        <taxon>Pseudomonadota</taxon>
        <taxon>Gammaproteobacteria</taxon>
        <taxon>Moraxellales</taxon>
        <taxon>Moraxellaceae</taxon>
        <taxon>Acinetobacter</taxon>
        <taxon>Acinetobacter calcoaceticus/baumannii complex</taxon>
    </lineage>
</organism>
<proteinExistence type="predicted"/>
<feature type="domain" description="dATP/dGTP diphosphohydrolase N-terminal" evidence="1">
    <location>
        <begin position="3"/>
        <end position="94"/>
    </location>
</feature>
<dbReference type="InterPro" id="IPR044038">
    <property type="entry name" value="dATP/dGTP_diPOhydrolase_N"/>
</dbReference>
<protein>
    <recommendedName>
        <fullName evidence="1">dATP/dGTP diphosphohydrolase N-terminal domain-containing protein</fullName>
    </recommendedName>
</protein>
<dbReference type="RefSeq" id="WP_000134699.1">
    <property type="nucleotide sequence ID" value="NZ_JAEFCT010000021.1"/>
</dbReference>